<accession>A0A7S4BQL2</accession>
<proteinExistence type="inferred from homology"/>
<evidence type="ECO:0000256" key="3">
    <source>
        <dbReference type="PROSITE-ProRule" id="PRU00354"/>
    </source>
</evidence>
<dbReference type="SUPFAM" id="SSF53335">
    <property type="entry name" value="S-adenosyl-L-methionine-dependent methyltransferases"/>
    <property type="match status" value="1"/>
</dbReference>
<dbReference type="InterPro" id="IPR030373">
    <property type="entry name" value="PABS_CS"/>
</dbReference>
<dbReference type="PANTHER" id="PTHR11558:SF11">
    <property type="entry name" value="SPERMIDINE SYNTHASE"/>
    <property type="match status" value="1"/>
</dbReference>
<dbReference type="PANTHER" id="PTHR11558">
    <property type="entry name" value="SPERMIDINE/SPERMINE SYNTHASE"/>
    <property type="match status" value="1"/>
</dbReference>
<sequence length="182" mass="20401">MINNGWFRENEVMWPGQAMSLQVEKILFEGRSDFQDVLVFQSSTYGRVLVLDGVIQLTERDEYAYQEMITHLPMHAHPDPQSVLIVGGGDGGVLREVCRHAGVQRVTMCEIDPMVCEVAKKFFATSTATAFDDPRVTLVHQDAAQFVKDFRDEYDVVIVDSSDPVGPAETLFTSTFYEVDGS</sequence>
<dbReference type="InterPro" id="IPR030374">
    <property type="entry name" value="PABS"/>
</dbReference>
<dbReference type="PROSITE" id="PS51006">
    <property type="entry name" value="PABS_2"/>
    <property type="match status" value="1"/>
</dbReference>
<organism evidence="5">
    <name type="scientific">Chrysotila carterae</name>
    <name type="common">Marine alga</name>
    <name type="synonym">Syracosphaera carterae</name>
    <dbReference type="NCBI Taxonomy" id="13221"/>
    <lineage>
        <taxon>Eukaryota</taxon>
        <taxon>Haptista</taxon>
        <taxon>Haptophyta</taxon>
        <taxon>Prymnesiophyceae</taxon>
        <taxon>Isochrysidales</taxon>
        <taxon>Isochrysidaceae</taxon>
        <taxon>Chrysotila</taxon>
    </lineage>
</organism>
<reference evidence="5" key="1">
    <citation type="submission" date="2021-01" db="EMBL/GenBank/DDBJ databases">
        <authorList>
            <person name="Corre E."/>
            <person name="Pelletier E."/>
            <person name="Niang G."/>
            <person name="Scheremetjew M."/>
            <person name="Finn R."/>
            <person name="Kale V."/>
            <person name="Holt S."/>
            <person name="Cochrane G."/>
            <person name="Meng A."/>
            <person name="Brown T."/>
            <person name="Cohen L."/>
        </authorList>
    </citation>
    <scope>NUCLEOTIDE SEQUENCE</scope>
    <source>
        <strain evidence="5">CCMP645</strain>
    </source>
</reference>
<dbReference type="AlphaFoldDB" id="A0A7S4BQL2"/>
<name>A0A7S4BQL2_CHRCT</name>
<dbReference type="PROSITE" id="PS01330">
    <property type="entry name" value="PABS_1"/>
    <property type="match status" value="1"/>
</dbReference>
<dbReference type="CDD" id="cd02440">
    <property type="entry name" value="AdoMet_MTases"/>
    <property type="match status" value="1"/>
</dbReference>
<feature type="domain" description="PABS" evidence="4">
    <location>
        <begin position="4"/>
        <end position="182"/>
    </location>
</feature>
<dbReference type="Pfam" id="PF17284">
    <property type="entry name" value="Spermine_synt_N"/>
    <property type="match status" value="1"/>
</dbReference>
<dbReference type="Gene3D" id="2.30.140.10">
    <property type="entry name" value="Spermidine synthase, tetramerisation domain"/>
    <property type="match status" value="1"/>
</dbReference>
<dbReference type="InterPro" id="IPR037163">
    <property type="entry name" value="Spermidine_synt_N_sf"/>
</dbReference>
<dbReference type="GO" id="GO:0005829">
    <property type="term" value="C:cytosol"/>
    <property type="evidence" value="ECO:0007669"/>
    <property type="project" value="TreeGrafter"/>
</dbReference>
<dbReference type="Gene3D" id="3.40.50.150">
    <property type="entry name" value="Vaccinia Virus protein VP39"/>
    <property type="match status" value="1"/>
</dbReference>
<dbReference type="FunFam" id="2.30.140.10:FF:000001">
    <property type="entry name" value="SPE3p Spermidine synthase"/>
    <property type="match status" value="1"/>
</dbReference>
<feature type="active site" description="Proton acceptor" evidence="3">
    <location>
        <position position="160"/>
    </location>
</feature>
<evidence type="ECO:0000313" key="5">
    <source>
        <dbReference type="EMBL" id="CAE0773663.1"/>
    </source>
</evidence>
<dbReference type="InterPro" id="IPR029063">
    <property type="entry name" value="SAM-dependent_MTases_sf"/>
</dbReference>
<protein>
    <recommendedName>
        <fullName evidence="4">PABS domain-containing protein</fullName>
    </recommendedName>
</protein>
<dbReference type="NCBIfam" id="NF037959">
    <property type="entry name" value="MFS_SpdSyn"/>
    <property type="match status" value="1"/>
</dbReference>
<dbReference type="HAMAP" id="MF_00198">
    <property type="entry name" value="Spermidine_synth"/>
    <property type="match status" value="1"/>
</dbReference>
<dbReference type="InterPro" id="IPR035246">
    <property type="entry name" value="Spermidine_synt_N"/>
</dbReference>
<evidence type="ECO:0000256" key="1">
    <source>
        <dbReference type="ARBA" id="ARBA00007867"/>
    </source>
</evidence>
<evidence type="ECO:0000259" key="4">
    <source>
        <dbReference type="PROSITE" id="PS51006"/>
    </source>
</evidence>
<dbReference type="Pfam" id="PF01564">
    <property type="entry name" value="Spermine_synth"/>
    <property type="match status" value="1"/>
</dbReference>
<comment type="similarity">
    <text evidence="1">Belongs to the spermidine/spermine synthase family.</text>
</comment>
<dbReference type="GO" id="GO:0004766">
    <property type="term" value="F:spermidine synthase activity"/>
    <property type="evidence" value="ECO:0007669"/>
    <property type="project" value="TreeGrafter"/>
</dbReference>
<dbReference type="InterPro" id="IPR001045">
    <property type="entry name" value="Spermi_synthase"/>
</dbReference>
<evidence type="ECO:0000256" key="2">
    <source>
        <dbReference type="ARBA" id="ARBA00022679"/>
    </source>
</evidence>
<dbReference type="GO" id="GO:0008295">
    <property type="term" value="P:spermidine biosynthetic process"/>
    <property type="evidence" value="ECO:0007669"/>
    <property type="project" value="TreeGrafter"/>
</dbReference>
<keyword evidence="3" id="KW-0620">Polyamine biosynthesis</keyword>
<dbReference type="EMBL" id="HBIZ01041154">
    <property type="protein sequence ID" value="CAE0773663.1"/>
    <property type="molecule type" value="Transcribed_RNA"/>
</dbReference>
<gene>
    <name evidence="5" type="ORF">PCAR00345_LOCUS26275</name>
</gene>
<keyword evidence="2 3" id="KW-0808">Transferase</keyword>